<dbReference type="PROSITE" id="PS50850">
    <property type="entry name" value="MFS"/>
    <property type="match status" value="1"/>
</dbReference>
<sequence length="433" mass="47369">MTTVNEGQPAPSKTPLARPQTAPTMSITVTVAQFTKTTSTISLCSIANFINAADRVIMPIAIIQMTDEFKWDLHGQGWVLSAFALGYMSSMVLGGSAAKKYGGKNILTLAVFMWSVSTFITPFFARSIYALIFLRVLLGIGEGLGLPTIFHIFAHTIPVEERSRAFGYLVALGSVGQTVAALVCPHLHWSWMFYTFGSLGFVWVLLWLVLYTEVRGPVEEEFIQPPKISNSSVRWIDYISHWPLWSIYIAHFSMNWSNYIIMQWLPTYLARNLGAEKHDIMFTAVPYVMNSLVGMAAGHFADALIARKWTVLSVRRLMTSVGLIGPGIFIVFFSGVNNLVLAVLFVSLSMGLSACNASGHLSNHADIAPNHSGITFAISNTLATIPGITCGPLTAELVTQSHGRWFPVFFIAAGVNFVGAVIYLSQSAASQVL</sequence>
<feature type="domain" description="Major facilitator superfamily (MFS) profile" evidence="7">
    <location>
        <begin position="40"/>
        <end position="431"/>
    </location>
</feature>
<name>A0AAD9NFN8_9ANNE</name>
<dbReference type="EMBL" id="JAODUP010000016">
    <property type="protein sequence ID" value="KAK2168532.1"/>
    <property type="molecule type" value="Genomic_DNA"/>
</dbReference>
<keyword evidence="2 6" id="KW-0812">Transmembrane</keyword>
<feature type="transmembrane region" description="Helical" evidence="6">
    <location>
        <begin position="75"/>
        <end position="94"/>
    </location>
</feature>
<dbReference type="SUPFAM" id="SSF103473">
    <property type="entry name" value="MFS general substrate transporter"/>
    <property type="match status" value="1"/>
</dbReference>
<dbReference type="GO" id="GO:0016020">
    <property type="term" value="C:membrane"/>
    <property type="evidence" value="ECO:0007669"/>
    <property type="project" value="UniProtKB-SubCell"/>
</dbReference>
<dbReference type="AlphaFoldDB" id="A0AAD9NFN8"/>
<reference evidence="8" key="1">
    <citation type="journal article" date="2023" name="Mol. Biol. Evol.">
        <title>Third-Generation Sequencing Reveals the Adaptive Role of the Epigenome in Three Deep-Sea Polychaetes.</title>
        <authorList>
            <person name="Perez M."/>
            <person name="Aroh O."/>
            <person name="Sun Y."/>
            <person name="Lan Y."/>
            <person name="Juniper S.K."/>
            <person name="Young C.R."/>
            <person name="Angers B."/>
            <person name="Qian P.Y."/>
        </authorList>
    </citation>
    <scope>NUCLEOTIDE SEQUENCE</scope>
    <source>
        <strain evidence="8">P08H-3</strain>
    </source>
</reference>
<evidence type="ECO:0000256" key="4">
    <source>
        <dbReference type="ARBA" id="ARBA00023136"/>
    </source>
</evidence>
<dbReference type="InterPro" id="IPR036259">
    <property type="entry name" value="MFS_trans_sf"/>
</dbReference>
<evidence type="ECO:0000256" key="6">
    <source>
        <dbReference type="SAM" id="Phobius"/>
    </source>
</evidence>
<dbReference type="GO" id="GO:0006820">
    <property type="term" value="P:monoatomic anion transport"/>
    <property type="evidence" value="ECO:0007669"/>
    <property type="project" value="TreeGrafter"/>
</dbReference>
<organism evidence="8 9">
    <name type="scientific">Paralvinella palmiformis</name>
    <dbReference type="NCBI Taxonomy" id="53620"/>
    <lineage>
        <taxon>Eukaryota</taxon>
        <taxon>Metazoa</taxon>
        <taxon>Spiralia</taxon>
        <taxon>Lophotrochozoa</taxon>
        <taxon>Annelida</taxon>
        <taxon>Polychaeta</taxon>
        <taxon>Sedentaria</taxon>
        <taxon>Canalipalpata</taxon>
        <taxon>Terebellida</taxon>
        <taxon>Terebelliformia</taxon>
        <taxon>Alvinellidae</taxon>
        <taxon>Paralvinella</taxon>
    </lineage>
</organism>
<dbReference type="Pfam" id="PF07690">
    <property type="entry name" value="MFS_1"/>
    <property type="match status" value="1"/>
</dbReference>
<keyword evidence="4 6" id="KW-0472">Membrane</keyword>
<evidence type="ECO:0000259" key="7">
    <source>
        <dbReference type="PROSITE" id="PS50850"/>
    </source>
</evidence>
<protein>
    <recommendedName>
        <fullName evidence="7">Major facilitator superfamily (MFS) profile domain-containing protein</fullName>
    </recommendedName>
</protein>
<proteinExistence type="predicted"/>
<feature type="transmembrane region" description="Helical" evidence="6">
    <location>
        <begin position="189"/>
        <end position="210"/>
    </location>
</feature>
<feature type="transmembrane region" description="Helical" evidence="6">
    <location>
        <begin position="165"/>
        <end position="183"/>
    </location>
</feature>
<feature type="transmembrane region" description="Helical" evidence="6">
    <location>
        <begin position="106"/>
        <end position="125"/>
    </location>
</feature>
<dbReference type="InterPro" id="IPR011701">
    <property type="entry name" value="MFS"/>
</dbReference>
<keyword evidence="3 6" id="KW-1133">Transmembrane helix</keyword>
<comment type="caution">
    <text evidence="8">The sequence shown here is derived from an EMBL/GenBank/DDBJ whole genome shotgun (WGS) entry which is preliminary data.</text>
</comment>
<evidence type="ECO:0000256" key="5">
    <source>
        <dbReference type="SAM" id="MobiDB-lite"/>
    </source>
</evidence>
<dbReference type="CDD" id="cd17380">
    <property type="entry name" value="MFS_SLC17A9_like"/>
    <property type="match status" value="1"/>
</dbReference>
<dbReference type="FunFam" id="1.20.1250.20:FF:000937">
    <property type="entry name" value="Putative inorganic phosphate cotransporter-like Protein"/>
    <property type="match status" value="1"/>
</dbReference>
<evidence type="ECO:0000313" key="8">
    <source>
        <dbReference type="EMBL" id="KAK2168532.1"/>
    </source>
</evidence>
<dbReference type="Proteomes" id="UP001208570">
    <property type="component" value="Unassembled WGS sequence"/>
</dbReference>
<evidence type="ECO:0000256" key="1">
    <source>
        <dbReference type="ARBA" id="ARBA00004141"/>
    </source>
</evidence>
<feature type="transmembrane region" description="Helical" evidence="6">
    <location>
        <begin position="317"/>
        <end position="346"/>
    </location>
</feature>
<dbReference type="InterPro" id="IPR044777">
    <property type="entry name" value="SLC17A9-like"/>
</dbReference>
<feature type="region of interest" description="Disordered" evidence="5">
    <location>
        <begin position="1"/>
        <end position="20"/>
    </location>
</feature>
<accession>A0AAD9NFN8</accession>
<feature type="transmembrane region" description="Helical" evidence="6">
    <location>
        <begin position="285"/>
        <end position="305"/>
    </location>
</feature>
<comment type="subcellular location">
    <subcellularLocation>
        <location evidence="1">Membrane</location>
        <topology evidence="1">Multi-pass membrane protein</topology>
    </subcellularLocation>
</comment>
<gene>
    <name evidence="8" type="ORF">LSH36_16g08005</name>
</gene>
<dbReference type="PANTHER" id="PTHR11662">
    <property type="entry name" value="SOLUTE CARRIER FAMILY 17"/>
    <property type="match status" value="1"/>
</dbReference>
<evidence type="ECO:0000313" key="9">
    <source>
        <dbReference type="Proteomes" id="UP001208570"/>
    </source>
</evidence>
<feature type="transmembrane region" description="Helical" evidence="6">
    <location>
        <begin position="405"/>
        <end position="424"/>
    </location>
</feature>
<feature type="transmembrane region" description="Helical" evidence="6">
    <location>
        <begin position="131"/>
        <end position="153"/>
    </location>
</feature>
<dbReference type="GO" id="GO:0015291">
    <property type="term" value="F:secondary active transmembrane transporter activity"/>
    <property type="evidence" value="ECO:0007669"/>
    <property type="project" value="UniProtKB-ARBA"/>
</dbReference>
<dbReference type="FunFam" id="1.20.1250.20:FF:000452">
    <property type="entry name" value="sialin-like isoform X1"/>
    <property type="match status" value="1"/>
</dbReference>
<feature type="transmembrane region" description="Helical" evidence="6">
    <location>
        <begin position="244"/>
        <end position="265"/>
    </location>
</feature>
<evidence type="ECO:0000256" key="2">
    <source>
        <dbReference type="ARBA" id="ARBA00022692"/>
    </source>
</evidence>
<dbReference type="InterPro" id="IPR020846">
    <property type="entry name" value="MFS_dom"/>
</dbReference>
<evidence type="ECO:0000256" key="3">
    <source>
        <dbReference type="ARBA" id="ARBA00022989"/>
    </source>
</evidence>
<dbReference type="InterPro" id="IPR050382">
    <property type="entry name" value="MFS_Na/Anion_cotransporter"/>
</dbReference>
<keyword evidence="9" id="KW-1185">Reference proteome</keyword>
<dbReference type="Gene3D" id="1.20.1250.20">
    <property type="entry name" value="MFS general substrate transporter like domains"/>
    <property type="match status" value="2"/>
</dbReference>
<dbReference type="PANTHER" id="PTHR11662:SF40">
    <property type="entry name" value="MAJOR FACILITATOR SUPERFAMILY (MFS) PROFILE DOMAIN-CONTAINING PROTEIN"/>
    <property type="match status" value="1"/>
</dbReference>